<keyword evidence="2" id="KW-0472">Membrane</keyword>
<comment type="caution">
    <text evidence="3">The sequence shown here is derived from an EMBL/GenBank/DDBJ whole genome shotgun (WGS) entry which is preliminary data.</text>
</comment>
<evidence type="ECO:0000313" key="3">
    <source>
        <dbReference type="EMBL" id="GAA3522816.1"/>
    </source>
</evidence>
<feature type="compositionally biased region" description="Acidic residues" evidence="1">
    <location>
        <begin position="61"/>
        <end position="90"/>
    </location>
</feature>
<name>A0ABP6UX68_9PSEU</name>
<keyword evidence="2" id="KW-1133">Transmembrane helix</keyword>
<keyword evidence="4" id="KW-1185">Reference proteome</keyword>
<proteinExistence type="predicted"/>
<sequence length="160" mass="16685">MLALIAAVAAGICLGLGWLLGQVVLVYVALGVSATGFVLVLVEALRRRKAAKAAEAAATADEAEPEEAEAGDADDDEVDANPVEQQEDPVDERGDVLPVATVEDGEVVFVVPGRMRFHLAGCRLLEGRDAEQLTLDEAEDEKFTACTVCANHAAAELVGG</sequence>
<dbReference type="Proteomes" id="UP001500689">
    <property type="component" value="Unassembled WGS sequence"/>
</dbReference>
<accession>A0ABP6UX68</accession>
<reference evidence="4" key="1">
    <citation type="journal article" date="2019" name="Int. J. Syst. Evol. Microbiol.">
        <title>The Global Catalogue of Microorganisms (GCM) 10K type strain sequencing project: providing services to taxonomists for standard genome sequencing and annotation.</title>
        <authorList>
            <consortium name="The Broad Institute Genomics Platform"/>
            <consortium name="The Broad Institute Genome Sequencing Center for Infectious Disease"/>
            <person name="Wu L."/>
            <person name="Ma J."/>
        </authorList>
    </citation>
    <scope>NUCLEOTIDE SEQUENCE [LARGE SCALE GENOMIC DNA]</scope>
    <source>
        <strain evidence="4">JCM 16898</strain>
    </source>
</reference>
<gene>
    <name evidence="3" type="ORF">GCM10022222_00860</name>
</gene>
<feature type="region of interest" description="Disordered" evidence="1">
    <location>
        <begin position="55"/>
        <end position="96"/>
    </location>
</feature>
<dbReference type="RefSeq" id="WP_344854181.1">
    <property type="nucleotide sequence ID" value="NZ_BAAAZN010000001.1"/>
</dbReference>
<keyword evidence="2" id="KW-0812">Transmembrane</keyword>
<organism evidence="3 4">
    <name type="scientific">Amycolatopsis ultiminotia</name>
    <dbReference type="NCBI Taxonomy" id="543629"/>
    <lineage>
        <taxon>Bacteria</taxon>
        <taxon>Bacillati</taxon>
        <taxon>Actinomycetota</taxon>
        <taxon>Actinomycetes</taxon>
        <taxon>Pseudonocardiales</taxon>
        <taxon>Pseudonocardiaceae</taxon>
        <taxon>Amycolatopsis</taxon>
    </lineage>
</organism>
<evidence type="ECO:0000256" key="2">
    <source>
        <dbReference type="SAM" id="Phobius"/>
    </source>
</evidence>
<evidence type="ECO:0000256" key="1">
    <source>
        <dbReference type="SAM" id="MobiDB-lite"/>
    </source>
</evidence>
<dbReference type="EMBL" id="BAAAZN010000001">
    <property type="protein sequence ID" value="GAA3522816.1"/>
    <property type="molecule type" value="Genomic_DNA"/>
</dbReference>
<feature type="transmembrane region" description="Helical" evidence="2">
    <location>
        <begin position="25"/>
        <end position="42"/>
    </location>
</feature>
<evidence type="ECO:0000313" key="4">
    <source>
        <dbReference type="Proteomes" id="UP001500689"/>
    </source>
</evidence>
<protein>
    <submittedName>
        <fullName evidence="3">Uncharacterized protein</fullName>
    </submittedName>
</protein>